<dbReference type="Proteomes" id="UP000492821">
    <property type="component" value="Unassembled WGS sequence"/>
</dbReference>
<proteinExistence type="predicted"/>
<protein>
    <submittedName>
        <fullName evidence="2">Transposase</fullName>
    </submittedName>
</protein>
<keyword evidence="1" id="KW-1185">Reference proteome</keyword>
<evidence type="ECO:0000313" key="2">
    <source>
        <dbReference type="WBParaSite" id="Pan_g17189.t1"/>
    </source>
</evidence>
<reference evidence="1" key="1">
    <citation type="journal article" date="2013" name="Genetics">
        <title>The draft genome and transcriptome of Panagrellus redivivus are shaped by the harsh demands of a free-living lifestyle.</title>
        <authorList>
            <person name="Srinivasan J."/>
            <person name="Dillman A.R."/>
            <person name="Macchietto M.G."/>
            <person name="Heikkinen L."/>
            <person name="Lakso M."/>
            <person name="Fracchia K.M."/>
            <person name="Antoshechkin I."/>
            <person name="Mortazavi A."/>
            <person name="Wong G."/>
            <person name="Sternberg P.W."/>
        </authorList>
    </citation>
    <scope>NUCLEOTIDE SEQUENCE [LARGE SCALE GENOMIC DNA]</scope>
    <source>
        <strain evidence="1">MT8872</strain>
    </source>
</reference>
<sequence>MNKLVIHDAALLVDDAIAHLPLPQRLNAAQKFAKTARIVSYQGEAIILQVTKHLRLTTGKIRGNCRITRVLPLPKDDDPNDDLNSICETMSVLSFSSRQSQQSQKGGRNRMAERFWTSLMEGNSWMKS</sequence>
<evidence type="ECO:0000313" key="1">
    <source>
        <dbReference type="Proteomes" id="UP000492821"/>
    </source>
</evidence>
<dbReference type="AlphaFoldDB" id="A0A7E4V6G7"/>
<reference evidence="2" key="2">
    <citation type="submission" date="2020-10" db="UniProtKB">
        <authorList>
            <consortium name="WormBaseParasite"/>
        </authorList>
    </citation>
    <scope>IDENTIFICATION</scope>
</reference>
<name>A0A7E4V6G7_PANRE</name>
<accession>A0A7E4V6G7</accession>
<dbReference type="WBParaSite" id="Pan_g17189.t1">
    <property type="protein sequence ID" value="Pan_g17189.t1"/>
    <property type="gene ID" value="Pan_g17189"/>
</dbReference>
<organism evidence="1 2">
    <name type="scientific">Panagrellus redivivus</name>
    <name type="common">Microworm</name>
    <dbReference type="NCBI Taxonomy" id="6233"/>
    <lineage>
        <taxon>Eukaryota</taxon>
        <taxon>Metazoa</taxon>
        <taxon>Ecdysozoa</taxon>
        <taxon>Nematoda</taxon>
        <taxon>Chromadorea</taxon>
        <taxon>Rhabditida</taxon>
        <taxon>Tylenchina</taxon>
        <taxon>Panagrolaimomorpha</taxon>
        <taxon>Panagrolaimoidea</taxon>
        <taxon>Panagrolaimidae</taxon>
        <taxon>Panagrellus</taxon>
    </lineage>
</organism>